<proteinExistence type="inferred from homology"/>
<dbReference type="Gene3D" id="3.40.190.290">
    <property type="match status" value="1"/>
</dbReference>
<dbReference type="PANTHER" id="PTHR30126:SF91">
    <property type="entry name" value="LYSR FAMILY TRANSCRIPTIONAL REGULATOR"/>
    <property type="match status" value="1"/>
</dbReference>
<organism evidence="6 7">
    <name type="scientific">Labrys monachus</name>
    <dbReference type="NCBI Taxonomy" id="217067"/>
    <lineage>
        <taxon>Bacteria</taxon>
        <taxon>Pseudomonadati</taxon>
        <taxon>Pseudomonadota</taxon>
        <taxon>Alphaproteobacteria</taxon>
        <taxon>Hyphomicrobiales</taxon>
        <taxon>Xanthobacteraceae</taxon>
        <taxon>Labrys</taxon>
    </lineage>
</organism>
<dbReference type="GO" id="GO:0003677">
    <property type="term" value="F:DNA binding"/>
    <property type="evidence" value="ECO:0007669"/>
    <property type="project" value="UniProtKB-KW"/>
</dbReference>
<evidence type="ECO:0000256" key="1">
    <source>
        <dbReference type="ARBA" id="ARBA00009437"/>
    </source>
</evidence>
<dbReference type="SUPFAM" id="SSF53850">
    <property type="entry name" value="Periplasmic binding protein-like II"/>
    <property type="match status" value="1"/>
</dbReference>
<dbReference type="InterPro" id="IPR036390">
    <property type="entry name" value="WH_DNA-bd_sf"/>
</dbReference>
<dbReference type="Pfam" id="PF00126">
    <property type="entry name" value="HTH_1"/>
    <property type="match status" value="1"/>
</dbReference>
<keyword evidence="3 6" id="KW-0238">DNA-binding</keyword>
<keyword evidence="2" id="KW-0805">Transcription regulation</keyword>
<dbReference type="EMBL" id="JAUSVK010000001">
    <property type="protein sequence ID" value="MDQ0395028.1"/>
    <property type="molecule type" value="Genomic_DNA"/>
</dbReference>
<dbReference type="RefSeq" id="WP_307433190.1">
    <property type="nucleotide sequence ID" value="NZ_JAUSVK010000001.1"/>
</dbReference>
<feature type="domain" description="HTH lysR-type" evidence="5">
    <location>
        <begin position="6"/>
        <end position="64"/>
    </location>
</feature>
<comment type="caution">
    <text evidence="6">The sequence shown here is derived from an EMBL/GenBank/DDBJ whole genome shotgun (WGS) entry which is preliminary data.</text>
</comment>
<keyword evidence="7" id="KW-1185">Reference proteome</keyword>
<gene>
    <name evidence="6" type="ORF">J3R73_004820</name>
</gene>
<accession>A0ABU0FLP4</accession>
<dbReference type="PROSITE" id="PS50931">
    <property type="entry name" value="HTH_LYSR"/>
    <property type="match status" value="1"/>
</dbReference>
<dbReference type="SUPFAM" id="SSF46785">
    <property type="entry name" value="Winged helix' DNA-binding domain"/>
    <property type="match status" value="1"/>
</dbReference>
<evidence type="ECO:0000313" key="7">
    <source>
        <dbReference type="Proteomes" id="UP001237448"/>
    </source>
</evidence>
<evidence type="ECO:0000256" key="4">
    <source>
        <dbReference type="ARBA" id="ARBA00023163"/>
    </source>
</evidence>
<dbReference type="PANTHER" id="PTHR30126">
    <property type="entry name" value="HTH-TYPE TRANSCRIPTIONAL REGULATOR"/>
    <property type="match status" value="1"/>
</dbReference>
<sequence length="299" mass="32620">MSDPRPTLDQLQVFLAIVDAGSFAAAARRLGRATSVVSYTIANLEAQLGLELFDRDSTRKPALTEAGRAILGDTRTITMRLGDLVAKAKGLHAGLEAEVALVVDVMLPPCSLVQVLDAFQIEFPTVALRLYVEALGAVTQHVLDGIANVGICGPVEFQHVELRRSQVGAVRLIPVAAPSHPLSRMGEEADMHVRDHIQLVLTDRSSLTRGQDFQVMAMKTWRLADLGAKYALLKAGIGWGSMPEEMVRDDIENGRLVRLAVTAWDNAIYRLQSIYRTNSPPGPAARWLLDRLKDTLAPV</sequence>
<dbReference type="Pfam" id="PF03466">
    <property type="entry name" value="LysR_substrate"/>
    <property type="match status" value="1"/>
</dbReference>
<keyword evidence="4" id="KW-0804">Transcription</keyword>
<dbReference type="InterPro" id="IPR000847">
    <property type="entry name" value="LysR_HTH_N"/>
</dbReference>
<dbReference type="InterPro" id="IPR005119">
    <property type="entry name" value="LysR_subst-bd"/>
</dbReference>
<protein>
    <submittedName>
        <fullName evidence="6">DNA-binding transcriptional LysR family regulator</fullName>
    </submittedName>
</protein>
<evidence type="ECO:0000313" key="6">
    <source>
        <dbReference type="EMBL" id="MDQ0395028.1"/>
    </source>
</evidence>
<name>A0ABU0FLP4_9HYPH</name>
<dbReference type="InterPro" id="IPR036388">
    <property type="entry name" value="WH-like_DNA-bd_sf"/>
</dbReference>
<reference evidence="6 7" key="1">
    <citation type="submission" date="2023-07" db="EMBL/GenBank/DDBJ databases">
        <title>Genomic Encyclopedia of Type Strains, Phase IV (KMG-IV): sequencing the most valuable type-strain genomes for metagenomic binning, comparative biology and taxonomic classification.</title>
        <authorList>
            <person name="Goeker M."/>
        </authorList>
    </citation>
    <scope>NUCLEOTIDE SEQUENCE [LARGE SCALE GENOMIC DNA]</scope>
    <source>
        <strain evidence="6 7">DSM 5896</strain>
    </source>
</reference>
<dbReference type="Proteomes" id="UP001237448">
    <property type="component" value="Unassembled WGS sequence"/>
</dbReference>
<evidence type="ECO:0000256" key="2">
    <source>
        <dbReference type="ARBA" id="ARBA00023015"/>
    </source>
</evidence>
<dbReference type="Gene3D" id="1.10.10.10">
    <property type="entry name" value="Winged helix-like DNA-binding domain superfamily/Winged helix DNA-binding domain"/>
    <property type="match status" value="1"/>
</dbReference>
<evidence type="ECO:0000256" key="3">
    <source>
        <dbReference type="ARBA" id="ARBA00023125"/>
    </source>
</evidence>
<comment type="similarity">
    <text evidence="1">Belongs to the LysR transcriptional regulatory family.</text>
</comment>
<evidence type="ECO:0000259" key="5">
    <source>
        <dbReference type="PROSITE" id="PS50931"/>
    </source>
</evidence>